<dbReference type="Pfam" id="PF08242">
    <property type="entry name" value="Methyltransf_12"/>
    <property type="match status" value="1"/>
</dbReference>
<dbReference type="Pfam" id="PF00698">
    <property type="entry name" value="Acyl_transf_1"/>
    <property type="match status" value="1"/>
</dbReference>
<dbReference type="InterPro" id="IPR049900">
    <property type="entry name" value="PKS_mFAS_DH"/>
</dbReference>
<evidence type="ECO:0000256" key="6">
    <source>
        <dbReference type="ARBA" id="ARBA00023268"/>
    </source>
</evidence>
<keyword evidence="14" id="KW-1185">Reference proteome</keyword>
<keyword evidence="3" id="KW-0808">Transferase</keyword>
<evidence type="ECO:0000256" key="1">
    <source>
        <dbReference type="ARBA" id="ARBA00022450"/>
    </source>
</evidence>
<feature type="domain" description="Carrier" evidence="10">
    <location>
        <begin position="2548"/>
        <end position="2625"/>
    </location>
</feature>
<dbReference type="InterPro" id="IPR049551">
    <property type="entry name" value="PKS_DH_C"/>
</dbReference>
<keyword evidence="2" id="KW-0597">Phosphoprotein</keyword>
<evidence type="ECO:0008006" key="15">
    <source>
        <dbReference type="Google" id="ProtNLM"/>
    </source>
</evidence>
<proteinExistence type="predicted"/>
<dbReference type="InterPro" id="IPR014043">
    <property type="entry name" value="Acyl_transferase_dom"/>
</dbReference>
<reference evidence="14" key="1">
    <citation type="submission" date="2019-04" db="EMBL/GenBank/DDBJ databases">
        <title>Friends and foes A comparative genomics studyof 23 Aspergillus species from section Flavi.</title>
        <authorList>
            <consortium name="DOE Joint Genome Institute"/>
            <person name="Kjaerbolling I."/>
            <person name="Vesth T."/>
            <person name="Frisvad J.C."/>
            <person name="Nybo J.L."/>
            <person name="Theobald S."/>
            <person name="Kildgaard S."/>
            <person name="Isbrandt T."/>
            <person name="Kuo A."/>
            <person name="Sato A."/>
            <person name="Lyhne E.K."/>
            <person name="Kogle M.E."/>
            <person name="Wiebenga A."/>
            <person name="Kun R.S."/>
            <person name="Lubbers R.J."/>
            <person name="Makela M.R."/>
            <person name="Barry K."/>
            <person name="Chovatia M."/>
            <person name="Clum A."/>
            <person name="Daum C."/>
            <person name="Haridas S."/>
            <person name="He G."/>
            <person name="LaButti K."/>
            <person name="Lipzen A."/>
            <person name="Mondo S."/>
            <person name="Riley R."/>
            <person name="Salamov A."/>
            <person name="Simmons B.A."/>
            <person name="Magnuson J.K."/>
            <person name="Henrissat B."/>
            <person name="Mortensen U.H."/>
            <person name="Larsen T.O."/>
            <person name="Devries R.P."/>
            <person name="Grigoriev I.V."/>
            <person name="Machida M."/>
            <person name="Baker S.E."/>
            <person name="Andersen M.R."/>
        </authorList>
    </citation>
    <scope>NUCLEOTIDE SEQUENCE [LARGE SCALE GENOMIC DNA]</scope>
    <source>
        <strain evidence="14">CBS 130017</strain>
    </source>
</reference>
<dbReference type="InterPro" id="IPR020807">
    <property type="entry name" value="PKS_DH"/>
</dbReference>
<evidence type="ECO:0000256" key="4">
    <source>
        <dbReference type="ARBA" id="ARBA00022857"/>
    </source>
</evidence>
<accession>A0A5N6XAU1</accession>
<dbReference type="PROSITE" id="PS00606">
    <property type="entry name" value="KS3_1"/>
    <property type="match status" value="1"/>
</dbReference>
<dbReference type="Pfam" id="PF08659">
    <property type="entry name" value="KR"/>
    <property type="match status" value="1"/>
</dbReference>
<dbReference type="PANTHER" id="PTHR43775">
    <property type="entry name" value="FATTY ACID SYNTHASE"/>
    <property type="match status" value="1"/>
</dbReference>
<dbReference type="InterPro" id="IPR013149">
    <property type="entry name" value="ADH-like_C"/>
</dbReference>
<name>A0A5N6XAU1_9EURO</name>
<dbReference type="GO" id="GO:0044550">
    <property type="term" value="P:secondary metabolite biosynthetic process"/>
    <property type="evidence" value="ECO:0007669"/>
    <property type="project" value="UniProtKB-ARBA"/>
</dbReference>
<feature type="domain" description="PKS/mFAS DH" evidence="12">
    <location>
        <begin position="1015"/>
        <end position="1339"/>
    </location>
</feature>
<dbReference type="InterPro" id="IPR016035">
    <property type="entry name" value="Acyl_Trfase/lysoPLipase"/>
</dbReference>
<evidence type="ECO:0000259" key="11">
    <source>
        <dbReference type="PROSITE" id="PS52004"/>
    </source>
</evidence>
<dbReference type="InterPro" id="IPR050091">
    <property type="entry name" value="PKS_NRPS_Biosynth_Enz"/>
</dbReference>
<dbReference type="InterPro" id="IPR016036">
    <property type="entry name" value="Malonyl_transacylase_ACP-bd"/>
</dbReference>
<dbReference type="Pfam" id="PF14765">
    <property type="entry name" value="PS-DH"/>
    <property type="match status" value="1"/>
</dbReference>
<keyword evidence="4" id="KW-0521">NADP</keyword>
<dbReference type="EMBL" id="ML741774">
    <property type="protein sequence ID" value="KAE8330375.1"/>
    <property type="molecule type" value="Genomic_DNA"/>
</dbReference>
<dbReference type="GO" id="GO:0004315">
    <property type="term" value="F:3-oxoacyl-[acyl-carrier-protein] synthase activity"/>
    <property type="evidence" value="ECO:0007669"/>
    <property type="project" value="InterPro"/>
</dbReference>
<gene>
    <name evidence="13" type="ORF">BDV39DRAFT_202175</name>
</gene>
<dbReference type="PROSITE" id="PS52019">
    <property type="entry name" value="PKS_MFAS_DH"/>
    <property type="match status" value="1"/>
</dbReference>
<dbReference type="InterPro" id="IPR032821">
    <property type="entry name" value="PKS_assoc"/>
</dbReference>
<dbReference type="SUPFAM" id="SSF52151">
    <property type="entry name" value="FabD/lysophospholipase-like"/>
    <property type="match status" value="1"/>
</dbReference>
<dbReference type="GO" id="GO:0006633">
    <property type="term" value="P:fatty acid biosynthetic process"/>
    <property type="evidence" value="ECO:0007669"/>
    <property type="project" value="InterPro"/>
</dbReference>
<dbReference type="InterPro" id="IPR011032">
    <property type="entry name" value="GroES-like_sf"/>
</dbReference>
<dbReference type="InterPro" id="IPR013968">
    <property type="entry name" value="PKS_KR"/>
</dbReference>
<dbReference type="SMART" id="SM00825">
    <property type="entry name" value="PKS_KS"/>
    <property type="match status" value="1"/>
</dbReference>
<protein>
    <recommendedName>
        <fullName evidence="15">Polyketide synthase</fullName>
    </recommendedName>
</protein>
<dbReference type="InterPro" id="IPR020841">
    <property type="entry name" value="PKS_Beta-ketoAc_synthase_dom"/>
</dbReference>
<dbReference type="Pfam" id="PF02801">
    <property type="entry name" value="Ketoacyl-synt_C"/>
    <property type="match status" value="1"/>
</dbReference>
<keyword evidence="5" id="KW-0560">Oxidoreductase</keyword>
<evidence type="ECO:0000256" key="2">
    <source>
        <dbReference type="ARBA" id="ARBA00022553"/>
    </source>
</evidence>
<dbReference type="InterPro" id="IPR020843">
    <property type="entry name" value="ER"/>
</dbReference>
<dbReference type="SMART" id="SM00826">
    <property type="entry name" value="PKS_DH"/>
    <property type="match status" value="1"/>
</dbReference>
<dbReference type="SUPFAM" id="SSF53335">
    <property type="entry name" value="S-adenosyl-L-methionine-dependent methyltransferases"/>
    <property type="match status" value="1"/>
</dbReference>
<dbReference type="InterPro" id="IPR014030">
    <property type="entry name" value="Ketoacyl_synth_N"/>
</dbReference>
<dbReference type="Gene3D" id="1.10.1200.10">
    <property type="entry name" value="ACP-like"/>
    <property type="match status" value="1"/>
</dbReference>
<evidence type="ECO:0000256" key="5">
    <source>
        <dbReference type="ARBA" id="ARBA00023002"/>
    </source>
</evidence>
<feature type="region of interest" description="C-terminal hotdog fold" evidence="8">
    <location>
        <begin position="1180"/>
        <end position="1339"/>
    </location>
</feature>
<dbReference type="Gene3D" id="3.10.129.110">
    <property type="entry name" value="Polyketide synthase dehydratase"/>
    <property type="match status" value="1"/>
</dbReference>
<dbReference type="PROSITE" id="PS52004">
    <property type="entry name" value="KS3_2"/>
    <property type="match status" value="1"/>
</dbReference>
<dbReference type="InterPro" id="IPR036291">
    <property type="entry name" value="NAD(P)-bd_dom_sf"/>
</dbReference>
<dbReference type="SUPFAM" id="SSF53901">
    <property type="entry name" value="Thiolase-like"/>
    <property type="match status" value="1"/>
</dbReference>
<dbReference type="Pfam" id="PF00107">
    <property type="entry name" value="ADH_zinc_N"/>
    <property type="match status" value="1"/>
</dbReference>
<dbReference type="SMART" id="SM00829">
    <property type="entry name" value="PKS_ER"/>
    <property type="match status" value="1"/>
</dbReference>
<feature type="active site" description="Proton donor; for dehydratase activity" evidence="8">
    <location>
        <position position="1248"/>
    </location>
</feature>
<dbReference type="CDD" id="cd05195">
    <property type="entry name" value="enoyl_red"/>
    <property type="match status" value="1"/>
</dbReference>
<evidence type="ECO:0000256" key="7">
    <source>
        <dbReference type="ARBA" id="ARBA00023315"/>
    </source>
</evidence>
<dbReference type="SUPFAM" id="SSF47336">
    <property type="entry name" value="ACP-like"/>
    <property type="match status" value="1"/>
</dbReference>
<evidence type="ECO:0000259" key="10">
    <source>
        <dbReference type="PROSITE" id="PS50075"/>
    </source>
</evidence>
<dbReference type="Gene3D" id="3.90.180.10">
    <property type="entry name" value="Medium-chain alcohol dehydrogenases, catalytic domain"/>
    <property type="match status" value="1"/>
</dbReference>
<feature type="domain" description="Ketosynthase family 3 (KS3)" evidence="11">
    <location>
        <begin position="19"/>
        <end position="443"/>
    </location>
</feature>
<keyword evidence="1" id="KW-0596">Phosphopantetheine</keyword>
<dbReference type="CDD" id="cd02440">
    <property type="entry name" value="AdoMet_MTases"/>
    <property type="match status" value="1"/>
</dbReference>
<dbReference type="InterPro" id="IPR014031">
    <property type="entry name" value="Ketoacyl_synth_C"/>
</dbReference>
<dbReference type="Gene3D" id="3.40.366.10">
    <property type="entry name" value="Malonyl-Coenzyme A Acyl Carrier Protein, domain 2"/>
    <property type="match status" value="1"/>
</dbReference>
<dbReference type="SUPFAM" id="SSF51735">
    <property type="entry name" value="NAD(P)-binding Rossmann-fold domains"/>
    <property type="match status" value="2"/>
</dbReference>
<dbReference type="SUPFAM" id="SSF55048">
    <property type="entry name" value="Probable ACP-binding domain of malonyl-CoA ACP transacylase"/>
    <property type="match status" value="1"/>
</dbReference>
<feature type="active site" description="Proton acceptor; for dehydratase activity" evidence="8">
    <location>
        <position position="1047"/>
    </location>
</feature>
<dbReference type="InterPro" id="IPR018201">
    <property type="entry name" value="Ketoacyl_synth_AS"/>
</dbReference>
<dbReference type="InterPro" id="IPR049552">
    <property type="entry name" value="PKS_DH_N"/>
</dbReference>
<evidence type="ECO:0000256" key="9">
    <source>
        <dbReference type="SAM" id="MobiDB-lite"/>
    </source>
</evidence>
<dbReference type="GO" id="GO:0004312">
    <property type="term" value="F:fatty acid synthase activity"/>
    <property type="evidence" value="ECO:0007669"/>
    <property type="project" value="TreeGrafter"/>
</dbReference>
<dbReference type="Pfam" id="PF08240">
    <property type="entry name" value="ADH_N"/>
    <property type="match status" value="1"/>
</dbReference>
<dbReference type="Pfam" id="PF00109">
    <property type="entry name" value="ketoacyl-synt"/>
    <property type="match status" value="1"/>
</dbReference>
<dbReference type="InterPro" id="IPR016039">
    <property type="entry name" value="Thiolase-like"/>
</dbReference>
<dbReference type="InterPro" id="IPR001227">
    <property type="entry name" value="Ac_transferase_dom_sf"/>
</dbReference>
<dbReference type="SMART" id="SM00827">
    <property type="entry name" value="PKS_AT"/>
    <property type="match status" value="1"/>
</dbReference>
<dbReference type="SUPFAM" id="SSF50129">
    <property type="entry name" value="GroES-like"/>
    <property type="match status" value="1"/>
</dbReference>
<evidence type="ECO:0000259" key="12">
    <source>
        <dbReference type="PROSITE" id="PS52019"/>
    </source>
</evidence>
<evidence type="ECO:0000256" key="3">
    <source>
        <dbReference type="ARBA" id="ARBA00022679"/>
    </source>
</evidence>
<organism evidence="13 14">
    <name type="scientific">Aspergillus sergii</name>
    <dbReference type="NCBI Taxonomy" id="1034303"/>
    <lineage>
        <taxon>Eukaryota</taxon>
        <taxon>Fungi</taxon>
        <taxon>Dikarya</taxon>
        <taxon>Ascomycota</taxon>
        <taxon>Pezizomycotina</taxon>
        <taxon>Eurotiomycetes</taxon>
        <taxon>Eurotiomycetidae</taxon>
        <taxon>Eurotiales</taxon>
        <taxon>Aspergillaceae</taxon>
        <taxon>Aspergillus</taxon>
        <taxon>Aspergillus subgen. Circumdati</taxon>
    </lineage>
</organism>
<keyword evidence="7" id="KW-0012">Acyltransferase</keyword>
<dbReference type="Gene3D" id="3.40.50.720">
    <property type="entry name" value="NAD(P)-binding Rossmann-like Domain"/>
    <property type="match status" value="2"/>
</dbReference>
<dbReference type="CDD" id="cd05274">
    <property type="entry name" value="KR_FAS_SDR_x"/>
    <property type="match status" value="1"/>
</dbReference>
<evidence type="ECO:0000313" key="14">
    <source>
        <dbReference type="Proteomes" id="UP000325945"/>
    </source>
</evidence>
<dbReference type="InterPro" id="IPR042104">
    <property type="entry name" value="PKS_dehydratase_sf"/>
</dbReference>
<dbReference type="InterPro" id="IPR009081">
    <property type="entry name" value="PP-bd_ACP"/>
</dbReference>
<evidence type="ECO:0000256" key="8">
    <source>
        <dbReference type="PROSITE-ProRule" id="PRU01363"/>
    </source>
</evidence>
<dbReference type="GO" id="GO:0031177">
    <property type="term" value="F:phosphopantetheine binding"/>
    <property type="evidence" value="ECO:0007669"/>
    <property type="project" value="InterPro"/>
</dbReference>
<dbReference type="Gene3D" id="3.40.50.150">
    <property type="entry name" value="Vaccinia Virus protein VP39"/>
    <property type="match status" value="1"/>
</dbReference>
<dbReference type="InterPro" id="IPR029063">
    <property type="entry name" value="SAM-dependent_MTases_sf"/>
</dbReference>
<dbReference type="SMART" id="SM00822">
    <property type="entry name" value="PKS_KR"/>
    <property type="match status" value="1"/>
</dbReference>
<dbReference type="Proteomes" id="UP000325945">
    <property type="component" value="Unassembled WGS sequence"/>
</dbReference>
<dbReference type="InterPro" id="IPR013154">
    <property type="entry name" value="ADH-like_N"/>
</dbReference>
<dbReference type="GO" id="GO:0016491">
    <property type="term" value="F:oxidoreductase activity"/>
    <property type="evidence" value="ECO:0007669"/>
    <property type="project" value="UniProtKB-KW"/>
</dbReference>
<dbReference type="PROSITE" id="PS50075">
    <property type="entry name" value="CARRIER"/>
    <property type="match status" value="1"/>
</dbReference>
<keyword evidence="6" id="KW-0511">Multifunctional enzyme</keyword>
<sequence>MEPATVKEASPSNGRMADREPLAIVGLSARFAQEATNVEQFWNFLLRARQASTPVPRDRFNHSAFYHPDPDHRGTTHVQGAHFLEENSRMFDAGFFKMSKSEVLCLDPQQRLVMENVYHALENAGLPMEKIISSNTSVFVSGFNRDQQAIASIDPSMTFRHRAVGENHAIIANRISWFYDLKGPSLVVDTACSSSMVALHLATQSLQSGESDMAIVSGVSVLNHVTDFLTLTHSSLLGAQGKCFSFDHRAEGYARGEGVGTVIIKPLRHALKDGDTIRAILRGTAVNQDGRTQGITNPSAKAQQRLIEGLYSRLRLDPDDTMLVEAHGTGTQSGDPIEAAGIAGGFKAKQRKRPLYIGAVKSGIGHLEGGAAIAAIIKSVLVLENGIIPPNVNFEKVNPDIPKNEWNLEFPTKNMPWPIQGQRRISINSFGFGGTNGHCIIDDAYHFLRERGLVGYHNTITLTPTATEVDRLVRQAIASYEDSTPDGRSTTRSTRESDTTFSSSSQGQNTSGRGVENNEVVKAIIEWPYRPRLFVLSGSDRDGLERVQLAICNYLREKLLLDRNDEESVLNRLAFTLSDRRSRLFCKSYVVAASVKELQEEILDERFLSRAMIGSRGPLLTIVFTGQGAQYARMGQGLLGLAVFRNSLMEASQCFLSLGCDWSLLEELIQDPQRTRVDSPQISQPLCTALQVALLDLLHSWNIIPTCVVGHSSGEIAAAYAAGKITRERAWSTAYYRGYMSSKLSHKGAMLAVLLDHDSLSHHMRKVAATSHGDEHLNIACFNGPSNNTVSGDTALIDLLKHELDRRGISCRKLSVQNPYHSPYMQEIATEYLRLMDTITDDGLPAVTYNANMYSTVTGNKLNEPTISNTYWVENLVRPVKFADALQSALSDHLSHCSGPLYTEHIVELGPHPALRNAIDQIRNTSPYRGRIQYSPSLVRGEPDLGSILNVAGNLAINSHSIDITHINSCTTAVDDMSHCKVLPDLPPYPFKHDTMTSYDSRLIRNFRDRPLPTHEILGTPAIDWKPDYPTWRHFLSVNELPWLKDHKIANDIVFPGAGYLLMAIEALRMLDSRTLPVKGFRFRTVVMRTALTIPDNEEGVEISFSMQATSGSDSKDHSAWKVFRIMSYSYKHDSWVEHCTGEVRVVYQRTAGSVDAGRVDRQRDQAWLKMIEQGVDSCDEPMPTKLVYDMLEDMGHNFGPLFRNLHDVHATGHGRGEVAGRVMSPDIKGLVTGGNATNSSIHPVCLDTVLHAALVAILDSSALRSRQARAIASIDEAWISSDVQVGAGASLSFYHQALYQGSSIFKCQINAWSTSDEGQGTLQFSGLQMVPIAGAAPNTNSFYHTIEWVPDVHLLEMPSRVAATIDSEYVDERKESLRNAELLTVLLVTDALEALKALKPGSLEGHWVQFHEWMQHVLIGVMTNQNQYVTFDTWKGYFESPPQRQQLYDRLRRTDPEMGLIIQMGQAIPSTITGALDPQQVLFGTEADLMEKVYDGTVRRGNIPASVKEYLSIALAQQREFKILEIGAGTGAFTQFILECLTQGESDRHEQRITSIRQYVFTDISPFFFAKAKRRLQTWDKILTFSRLDIEQKPEEQGFSLADYDMVIASNVLHAAANITEALRNAHSMLKPGGKLLLHEGTRTDLLATTIVSGQLPGWWRSRDSIHRRCPFKSADEWDVALVESGFSGLDISMQDTMATEAATYTVMVTSANSPRHGNDQSTSDIVLISPLVTELETIVLRLKDQLGYSGSCQVVSLDEAQSIKLGSSICVSLLELDSPVLAEIDDRGFKAVQTILNTCTKVLWVTGDPKVDPRFSMATGLIRTVRWERDMPELNLTCLAICGQWADTMAQVICKVFRHQFHNTNGDSKNAEYLFYENTIYTNRLICHSEAQRFMELKEGHVVTRQVPWGSLGGSTALYNSTPGLLSGLRFETRPEAVLPLGDSEVEIDPHAVGLNLKDYYVASGKASGDYLGYEGSGLATAVGSNVKAVKPGERVLYVAENGAFANRVRVKEDAVIRIPEDMDSVVASGIPIIYCTAIHAFSHLGALAHGARALIHAAAGDIGQAAVQYAQHMGADIFVTVSSIEERDFLSRQYGILEDHIFSNRDLSFVDGVLQMTDHQGVDLCLSSSPSSDLQESLRCVAPFGYFIQLGRQGLLDGHMLKSSAFLRNITFSAFDIIDIVRQRPHRLAQLLQEMLSLWRRGIIRQPAPLTVLQASEIEKGMRLLQGDSLIGKVVVKLAADIIVPVAPASPPPYNFQADASYVLAGGLGGIGRSLIQWMTSKGARNLIVLSRTGSITDSVQLMISRLVKKGCNVQIAACDITDPRQVDTVFGNLTQLLPPIKGCIQCSMALQDRTFYYMSHAEWMAATKPKVQGSLNLHKALPKDLDFFLMLSSVSGIIGNRSQGNYAAGNTFQDAFARSLRLQGQHAASLDLGPVKSVGFVAENEGQLRLEAARSAAAVQRDQVHAMVEYLIDSRNNHGESTCQLVSGLLPSSVLQQRSVQPPEWLKHPMFTFLDDNRHWYHDGASTPRKSHPAMLTSSTTLGDTAQTTLDMIQQKLCSLASIPEGCVDPDKSVRDNGIDSLIAMEFRSWISRELGVVIYLTDIVARDSLLELSRKIAAGGKYARPS</sequence>
<dbReference type="Gene3D" id="3.40.47.10">
    <property type="match status" value="1"/>
</dbReference>
<dbReference type="InterPro" id="IPR020806">
    <property type="entry name" value="PKS_PP-bd"/>
</dbReference>
<dbReference type="PANTHER" id="PTHR43775:SF29">
    <property type="entry name" value="ASPERFURANONE POLYKETIDE SYNTHASE AFOG-RELATED"/>
    <property type="match status" value="1"/>
</dbReference>
<dbReference type="SMART" id="SM00823">
    <property type="entry name" value="PKS_PP"/>
    <property type="match status" value="1"/>
</dbReference>
<feature type="region of interest" description="Disordered" evidence="9">
    <location>
        <begin position="480"/>
        <end position="515"/>
    </location>
</feature>
<dbReference type="InterPro" id="IPR013217">
    <property type="entry name" value="Methyltransf_12"/>
</dbReference>
<dbReference type="Pfam" id="PF00550">
    <property type="entry name" value="PP-binding"/>
    <property type="match status" value="1"/>
</dbReference>
<feature type="region of interest" description="N-terminal hotdog fold" evidence="8">
    <location>
        <begin position="1015"/>
        <end position="1151"/>
    </location>
</feature>
<dbReference type="InterPro" id="IPR057326">
    <property type="entry name" value="KR_dom"/>
</dbReference>
<dbReference type="CDD" id="cd00833">
    <property type="entry name" value="PKS"/>
    <property type="match status" value="1"/>
</dbReference>
<dbReference type="Pfam" id="PF16197">
    <property type="entry name" value="KAsynt_C_assoc"/>
    <property type="match status" value="1"/>
</dbReference>
<evidence type="ECO:0000313" key="13">
    <source>
        <dbReference type="EMBL" id="KAE8330375.1"/>
    </source>
</evidence>
<dbReference type="Pfam" id="PF21089">
    <property type="entry name" value="PKS_DH_N"/>
    <property type="match status" value="1"/>
</dbReference>
<dbReference type="InterPro" id="IPR036736">
    <property type="entry name" value="ACP-like_sf"/>
</dbReference>